<evidence type="ECO:0000313" key="2">
    <source>
        <dbReference type="EMBL" id="GMH73907.1"/>
    </source>
</evidence>
<name>A0A9W7ECJ8_9STRA</name>
<dbReference type="Proteomes" id="UP001165085">
    <property type="component" value="Unassembled WGS sequence"/>
</dbReference>
<reference evidence="3" key="1">
    <citation type="journal article" date="2023" name="Commun. Biol.">
        <title>Genome analysis of Parmales, the sister group of diatoms, reveals the evolutionary specialization of diatoms from phago-mixotrophs to photoautotrophs.</title>
        <authorList>
            <person name="Ban H."/>
            <person name="Sato S."/>
            <person name="Yoshikawa S."/>
            <person name="Yamada K."/>
            <person name="Nakamura Y."/>
            <person name="Ichinomiya M."/>
            <person name="Sato N."/>
            <person name="Blanc-Mathieu R."/>
            <person name="Endo H."/>
            <person name="Kuwata A."/>
            <person name="Ogata H."/>
        </authorList>
    </citation>
    <scope>NUCLEOTIDE SEQUENCE [LARGE SCALE GENOMIC DNA]</scope>
    <source>
        <strain evidence="3">NIES 3701</strain>
    </source>
</reference>
<gene>
    <name evidence="2" type="ORF">TrST_g6623</name>
</gene>
<keyword evidence="1" id="KW-0472">Membrane</keyword>
<organism evidence="2 3">
    <name type="scientific">Triparma strigata</name>
    <dbReference type="NCBI Taxonomy" id="1606541"/>
    <lineage>
        <taxon>Eukaryota</taxon>
        <taxon>Sar</taxon>
        <taxon>Stramenopiles</taxon>
        <taxon>Ochrophyta</taxon>
        <taxon>Bolidophyceae</taxon>
        <taxon>Parmales</taxon>
        <taxon>Triparmaceae</taxon>
        <taxon>Triparma</taxon>
    </lineage>
</organism>
<feature type="transmembrane region" description="Helical" evidence="1">
    <location>
        <begin position="91"/>
        <end position="115"/>
    </location>
</feature>
<protein>
    <submittedName>
        <fullName evidence="2">Uncharacterized protein</fullName>
    </submittedName>
</protein>
<evidence type="ECO:0000313" key="3">
    <source>
        <dbReference type="Proteomes" id="UP001165085"/>
    </source>
</evidence>
<sequence length="132" mass="15659">MCKILSYIPARRAQVILGMLLLCNKSLEHDVKLFYKSPFYRHLMMLRVKRATSKADPIAYPREVCRRRRRSNSGWVLIPAEMGECEQSTLIGIYMFGYFLTFGCCCHGCSPCYNWDRRRRNRRRNRRRVVGS</sequence>
<comment type="caution">
    <text evidence="2">The sequence shown here is derived from an EMBL/GenBank/DDBJ whole genome shotgun (WGS) entry which is preliminary data.</text>
</comment>
<dbReference type="OrthoDB" id="10498776at2759"/>
<keyword evidence="1" id="KW-0812">Transmembrane</keyword>
<evidence type="ECO:0000256" key="1">
    <source>
        <dbReference type="SAM" id="Phobius"/>
    </source>
</evidence>
<keyword evidence="1" id="KW-1133">Transmembrane helix</keyword>
<proteinExistence type="predicted"/>
<accession>A0A9W7ECJ8</accession>
<keyword evidence="3" id="KW-1185">Reference proteome</keyword>
<dbReference type="AlphaFoldDB" id="A0A9W7ECJ8"/>
<dbReference type="EMBL" id="BRXY01000174">
    <property type="protein sequence ID" value="GMH73907.1"/>
    <property type="molecule type" value="Genomic_DNA"/>
</dbReference>